<feature type="region of interest" description="Disordered" evidence="1">
    <location>
        <begin position="182"/>
        <end position="218"/>
    </location>
</feature>
<accession>A0ABR2I859</accession>
<dbReference type="Proteomes" id="UP001390339">
    <property type="component" value="Unassembled WGS sequence"/>
</dbReference>
<reference evidence="2 3" key="1">
    <citation type="journal article" date="2024" name="IMA Fungus">
        <title>Apiospora arundinis, a panoply of carbohydrate-active enzymes and secondary metabolites.</title>
        <authorList>
            <person name="Sorensen T."/>
            <person name="Petersen C."/>
            <person name="Muurmann A.T."/>
            <person name="Christiansen J.V."/>
            <person name="Brundto M.L."/>
            <person name="Overgaard C.K."/>
            <person name="Boysen A.T."/>
            <person name="Wollenberg R.D."/>
            <person name="Larsen T.O."/>
            <person name="Sorensen J.L."/>
            <person name="Nielsen K.L."/>
            <person name="Sondergaard T.E."/>
        </authorList>
    </citation>
    <scope>NUCLEOTIDE SEQUENCE [LARGE SCALE GENOMIC DNA]</scope>
    <source>
        <strain evidence="2 3">AAU 773</strain>
    </source>
</reference>
<protein>
    <submittedName>
        <fullName evidence="2">Uncharacterized protein</fullName>
    </submittedName>
</protein>
<comment type="caution">
    <text evidence="2">The sequence shown here is derived from an EMBL/GenBank/DDBJ whole genome shotgun (WGS) entry which is preliminary data.</text>
</comment>
<gene>
    <name evidence="2" type="ORF">PGQ11_009890</name>
</gene>
<feature type="compositionally biased region" description="Acidic residues" evidence="1">
    <location>
        <begin position="186"/>
        <end position="195"/>
    </location>
</feature>
<evidence type="ECO:0000313" key="2">
    <source>
        <dbReference type="EMBL" id="KAK8859156.1"/>
    </source>
</evidence>
<feature type="region of interest" description="Disordered" evidence="1">
    <location>
        <begin position="112"/>
        <end position="159"/>
    </location>
</feature>
<dbReference type="EMBL" id="JAPCWZ010000006">
    <property type="protein sequence ID" value="KAK8859156.1"/>
    <property type="molecule type" value="Genomic_DNA"/>
</dbReference>
<sequence>MWSDAEKRRLAEGLCRPEVLTKPYVGHPFGRVKNREELHQFFMSGEAEPGKKFQRGHRATENEVSRMLREDFAPLSEEIPDHVKTTSGVLNSGSQLVSWIYETYDLYPEENQKVQQAEESQEQSKPEDPADDDHEDAASGEGEQQSNEDDRFKLAVPDEEYDRQVEAYYSWVAYKEELPDKHFPWEDEEAAEGDNQEQGAGDGDGEMENETFAALFEQ</sequence>
<name>A0ABR2I859_9PEZI</name>
<evidence type="ECO:0000256" key="1">
    <source>
        <dbReference type="SAM" id="MobiDB-lite"/>
    </source>
</evidence>
<keyword evidence="3" id="KW-1185">Reference proteome</keyword>
<organism evidence="2 3">
    <name type="scientific">Apiospora arundinis</name>
    <dbReference type="NCBI Taxonomy" id="335852"/>
    <lineage>
        <taxon>Eukaryota</taxon>
        <taxon>Fungi</taxon>
        <taxon>Dikarya</taxon>
        <taxon>Ascomycota</taxon>
        <taxon>Pezizomycotina</taxon>
        <taxon>Sordariomycetes</taxon>
        <taxon>Xylariomycetidae</taxon>
        <taxon>Amphisphaeriales</taxon>
        <taxon>Apiosporaceae</taxon>
        <taxon>Apiospora</taxon>
    </lineage>
</organism>
<proteinExistence type="predicted"/>
<evidence type="ECO:0000313" key="3">
    <source>
        <dbReference type="Proteomes" id="UP001390339"/>
    </source>
</evidence>